<feature type="region of interest" description="Disordered" evidence="7">
    <location>
        <begin position="1"/>
        <end position="62"/>
    </location>
</feature>
<keyword evidence="2" id="KW-0805">Transcription regulation</keyword>
<dbReference type="GO" id="GO:0005634">
    <property type="term" value="C:nucleus"/>
    <property type="evidence" value="ECO:0007669"/>
    <property type="project" value="UniProtKB-SubCell"/>
</dbReference>
<keyword evidence="10" id="KW-1185">Reference proteome</keyword>
<proteinExistence type="inferred from homology"/>
<dbReference type="FunFam" id="3.30.730.10:FF:000001">
    <property type="entry name" value="Ethylene-responsive transcription factor 2"/>
    <property type="match status" value="1"/>
</dbReference>
<evidence type="ECO:0000313" key="10">
    <source>
        <dbReference type="Proteomes" id="UP000836841"/>
    </source>
</evidence>
<dbReference type="GO" id="GO:0045893">
    <property type="term" value="P:positive regulation of DNA-templated transcription"/>
    <property type="evidence" value="ECO:0007669"/>
    <property type="project" value="TreeGrafter"/>
</dbReference>
<dbReference type="GO" id="GO:0006950">
    <property type="term" value="P:response to stress"/>
    <property type="evidence" value="ECO:0007669"/>
    <property type="project" value="TreeGrafter"/>
</dbReference>
<keyword evidence="4" id="KW-0804">Transcription</keyword>
<keyword evidence="3" id="KW-0238">DNA-binding</keyword>
<dbReference type="InterPro" id="IPR036955">
    <property type="entry name" value="AP2/ERF_dom_sf"/>
</dbReference>
<evidence type="ECO:0000256" key="7">
    <source>
        <dbReference type="SAM" id="MobiDB-lite"/>
    </source>
</evidence>
<dbReference type="InterPro" id="IPR001471">
    <property type="entry name" value="AP2/ERF_dom"/>
</dbReference>
<comment type="similarity">
    <text evidence="6">Belongs to the AP2/ERF transcription factor family. ERF subfamily.</text>
</comment>
<evidence type="ECO:0000256" key="3">
    <source>
        <dbReference type="ARBA" id="ARBA00023125"/>
    </source>
</evidence>
<evidence type="ECO:0000313" key="9">
    <source>
        <dbReference type="EMBL" id="CAH2058630.1"/>
    </source>
</evidence>
<dbReference type="Pfam" id="PF00847">
    <property type="entry name" value="AP2"/>
    <property type="match status" value="1"/>
</dbReference>
<dbReference type="GO" id="GO:0003700">
    <property type="term" value="F:DNA-binding transcription factor activity"/>
    <property type="evidence" value="ECO:0007669"/>
    <property type="project" value="InterPro"/>
</dbReference>
<feature type="domain" description="AP2/ERF" evidence="8">
    <location>
        <begin position="72"/>
        <end position="129"/>
    </location>
</feature>
<dbReference type="PANTHER" id="PTHR31241">
    <property type="entry name" value="DEHYDRATION-RESPONSIVE ELEMENT-BINDING PROTEIN 2C"/>
    <property type="match status" value="1"/>
</dbReference>
<dbReference type="EMBL" id="OU466860">
    <property type="protein sequence ID" value="CAH2058630.1"/>
    <property type="molecule type" value="Genomic_DNA"/>
</dbReference>
<evidence type="ECO:0000256" key="4">
    <source>
        <dbReference type="ARBA" id="ARBA00023163"/>
    </source>
</evidence>
<dbReference type="InterPro" id="IPR016177">
    <property type="entry name" value="DNA-bd_dom_sf"/>
</dbReference>
<organism evidence="9 10">
    <name type="scientific">Thlaspi arvense</name>
    <name type="common">Field penny-cress</name>
    <dbReference type="NCBI Taxonomy" id="13288"/>
    <lineage>
        <taxon>Eukaryota</taxon>
        <taxon>Viridiplantae</taxon>
        <taxon>Streptophyta</taxon>
        <taxon>Embryophyta</taxon>
        <taxon>Tracheophyta</taxon>
        <taxon>Spermatophyta</taxon>
        <taxon>Magnoliopsida</taxon>
        <taxon>eudicotyledons</taxon>
        <taxon>Gunneridae</taxon>
        <taxon>Pentapetalae</taxon>
        <taxon>rosids</taxon>
        <taxon>malvids</taxon>
        <taxon>Brassicales</taxon>
        <taxon>Brassicaceae</taxon>
        <taxon>Thlaspideae</taxon>
        <taxon>Thlaspi</taxon>
    </lineage>
</organism>
<reference evidence="9 10" key="1">
    <citation type="submission" date="2022-03" db="EMBL/GenBank/DDBJ databases">
        <authorList>
            <person name="Nunn A."/>
            <person name="Chopra R."/>
            <person name="Nunn A."/>
            <person name="Contreras Garrido A."/>
        </authorList>
    </citation>
    <scope>NUCLEOTIDE SEQUENCE [LARGE SCALE GENOMIC DNA]</scope>
</reference>
<dbReference type="PRINTS" id="PR00367">
    <property type="entry name" value="ETHRSPELEMNT"/>
</dbReference>
<keyword evidence="5" id="KW-0539">Nucleus</keyword>
<dbReference type="CDD" id="cd00018">
    <property type="entry name" value="AP2"/>
    <property type="match status" value="1"/>
</dbReference>
<dbReference type="SMART" id="SM00380">
    <property type="entry name" value="AP2"/>
    <property type="match status" value="1"/>
</dbReference>
<evidence type="ECO:0000259" key="8">
    <source>
        <dbReference type="PROSITE" id="PS51032"/>
    </source>
</evidence>
<dbReference type="AlphaFoldDB" id="A0AAU9S9T6"/>
<evidence type="ECO:0000256" key="2">
    <source>
        <dbReference type="ARBA" id="ARBA00023015"/>
    </source>
</evidence>
<name>A0AAU9S9T6_THLAR</name>
<dbReference type="PANTHER" id="PTHR31241:SF37">
    <property type="entry name" value="DEHYDRATION-RESPONSIVE ELEMENT-BINDING PROTEIN 2A-RELATED"/>
    <property type="match status" value="1"/>
</dbReference>
<feature type="compositionally biased region" description="Basic residues" evidence="7">
    <location>
        <begin position="46"/>
        <end position="60"/>
    </location>
</feature>
<gene>
    <name evidence="9" type="ORF">TAV2_LOCUS14876</name>
</gene>
<dbReference type="Gene3D" id="3.30.730.10">
    <property type="entry name" value="AP2/ERF domain"/>
    <property type="match status" value="1"/>
</dbReference>
<accession>A0AAU9S9T6</accession>
<protein>
    <recommendedName>
        <fullName evidence="8">AP2/ERF domain-containing protein</fullName>
    </recommendedName>
</protein>
<dbReference type="GO" id="GO:0000976">
    <property type="term" value="F:transcription cis-regulatory region binding"/>
    <property type="evidence" value="ECO:0007669"/>
    <property type="project" value="TreeGrafter"/>
</dbReference>
<evidence type="ECO:0000256" key="5">
    <source>
        <dbReference type="ARBA" id="ARBA00023242"/>
    </source>
</evidence>
<evidence type="ECO:0000256" key="1">
    <source>
        <dbReference type="ARBA" id="ARBA00004123"/>
    </source>
</evidence>
<comment type="subcellular location">
    <subcellularLocation>
        <location evidence="1">Nucleus</location>
    </subcellularLocation>
</comment>
<dbReference type="SUPFAM" id="SSF54171">
    <property type="entry name" value="DNA-binding domain"/>
    <property type="match status" value="1"/>
</dbReference>
<sequence>MPSKIVDRKRKPQDGNNNVASRLKRWREYNEQAEAASYDGDGGLKPIRKAPARGSKKGCMKGKGGPENGICDYRGVRQRTWGKWVAEIREPGRGSRLWLGTFPTAYEAALAYDEAAKAMYGRSARLNLPEVTNGSSSTAATVSGSVTTLSGESEVCALEDTNVRSCFRQVKLEDGSDEHVSLNGSQCIKEEMEVTEERSVPLSSFKRVKEETRELNSGDDFLTGLDPRKETLDEWLMGNDNEHEPWDFGVNEVFDVEELLGLLDDVNVSGQVDRPYQMQFPDANLLGSLDHHTEIAHPGVGFGYPIVQPSEMENNGMDLDRPRFQDLDIQDMEFDGGEKDAQGAK</sequence>
<dbReference type="PROSITE" id="PS51032">
    <property type="entry name" value="AP2_ERF"/>
    <property type="match status" value="1"/>
</dbReference>
<dbReference type="Proteomes" id="UP000836841">
    <property type="component" value="Chromosome 4"/>
</dbReference>
<evidence type="ECO:0000256" key="6">
    <source>
        <dbReference type="ARBA" id="ARBA00024343"/>
    </source>
</evidence>